<organism evidence="2 3">
    <name type="scientific">Croceitalea marina</name>
    <dbReference type="NCBI Taxonomy" id="1775166"/>
    <lineage>
        <taxon>Bacteria</taxon>
        <taxon>Pseudomonadati</taxon>
        <taxon>Bacteroidota</taxon>
        <taxon>Flavobacteriia</taxon>
        <taxon>Flavobacteriales</taxon>
        <taxon>Flavobacteriaceae</taxon>
        <taxon>Croceitalea</taxon>
    </lineage>
</organism>
<feature type="transmembrane region" description="Helical" evidence="1">
    <location>
        <begin position="83"/>
        <end position="110"/>
    </location>
</feature>
<feature type="transmembrane region" description="Helical" evidence="1">
    <location>
        <begin position="203"/>
        <end position="221"/>
    </location>
</feature>
<protein>
    <recommendedName>
        <fullName evidence="4">DUF4386 domain-containing protein</fullName>
    </recommendedName>
</protein>
<keyword evidence="1" id="KW-0472">Membrane</keyword>
<keyword evidence="3" id="KW-1185">Reference proteome</keyword>
<keyword evidence="1" id="KW-1133">Transmembrane helix</keyword>
<sequence length="237" mass="27347">MTAIVINKKFLLFASVCCFLSVITTIGIHSSLFDLGALNFDERLLLFDDNRYLANRFWVILHCLFVLISMWGFCLVQFKKSPGFIGLGFVLFIVFAFTEIFRQMFVMFYLNGLRRNFLEADNTSQEVLRISMENAGLLGYSLFGLFILTFALGNIFYGLGLVNKNRIDTTLAILLLFWGFGNLIAFGNEFWEYGLISNTLEPFNIVFQPFIRLVIGFWMICKWRKIKSNNDEMANAI</sequence>
<comment type="caution">
    <text evidence="2">The sequence shown here is derived from an EMBL/GenBank/DDBJ whole genome shotgun (WGS) entry which is preliminary data.</text>
</comment>
<proteinExistence type="predicted"/>
<dbReference type="EMBL" id="JBHULB010000081">
    <property type="protein sequence ID" value="MFD2588680.1"/>
    <property type="molecule type" value="Genomic_DNA"/>
</dbReference>
<gene>
    <name evidence="2" type="ORF">ACFSQJ_17265</name>
</gene>
<feature type="transmembrane region" description="Helical" evidence="1">
    <location>
        <begin position="137"/>
        <end position="159"/>
    </location>
</feature>
<feature type="transmembrane region" description="Helical" evidence="1">
    <location>
        <begin position="53"/>
        <end position="76"/>
    </location>
</feature>
<name>A0ABW5MZ69_9FLAO</name>
<evidence type="ECO:0000256" key="1">
    <source>
        <dbReference type="SAM" id="Phobius"/>
    </source>
</evidence>
<evidence type="ECO:0000313" key="3">
    <source>
        <dbReference type="Proteomes" id="UP001597526"/>
    </source>
</evidence>
<evidence type="ECO:0000313" key="2">
    <source>
        <dbReference type="EMBL" id="MFD2588680.1"/>
    </source>
</evidence>
<dbReference type="RefSeq" id="WP_377768171.1">
    <property type="nucleotide sequence ID" value="NZ_JBHULB010000081.1"/>
</dbReference>
<feature type="transmembrane region" description="Helical" evidence="1">
    <location>
        <begin position="171"/>
        <end position="191"/>
    </location>
</feature>
<reference evidence="3" key="1">
    <citation type="journal article" date="2019" name="Int. J. Syst. Evol. Microbiol.">
        <title>The Global Catalogue of Microorganisms (GCM) 10K type strain sequencing project: providing services to taxonomists for standard genome sequencing and annotation.</title>
        <authorList>
            <consortium name="The Broad Institute Genomics Platform"/>
            <consortium name="The Broad Institute Genome Sequencing Center for Infectious Disease"/>
            <person name="Wu L."/>
            <person name="Ma J."/>
        </authorList>
    </citation>
    <scope>NUCLEOTIDE SEQUENCE [LARGE SCALE GENOMIC DNA]</scope>
    <source>
        <strain evidence="3">KCTC 52368</strain>
    </source>
</reference>
<accession>A0ABW5MZ69</accession>
<feature type="transmembrane region" description="Helical" evidence="1">
    <location>
        <begin position="12"/>
        <end position="33"/>
    </location>
</feature>
<evidence type="ECO:0008006" key="4">
    <source>
        <dbReference type="Google" id="ProtNLM"/>
    </source>
</evidence>
<keyword evidence="1" id="KW-0812">Transmembrane</keyword>
<dbReference type="Proteomes" id="UP001597526">
    <property type="component" value="Unassembled WGS sequence"/>
</dbReference>